<evidence type="ECO:0000313" key="2">
    <source>
        <dbReference type="EMBL" id="QCD79274.1"/>
    </source>
</evidence>
<organism evidence="2 3">
    <name type="scientific">Vigna unguiculata</name>
    <name type="common">Cowpea</name>
    <dbReference type="NCBI Taxonomy" id="3917"/>
    <lineage>
        <taxon>Eukaryota</taxon>
        <taxon>Viridiplantae</taxon>
        <taxon>Streptophyta</taxon>
        <taxon>Embryophyta</taxon>
        <taxon>Tracheophyta</taxon>
        <taxon>Spermatophyta</taxon>
        <taxon>Magnoliopsida</taxon>
        <taxon>eudicotyledons</taxon>
        <taxon>Gunneridae</taxon>
        <taxon>Pentapetalae</taxon>
        <taxon>rosids</taxon>
        <taxon>fabids</taxon>
        <taxon>Fabales</taxon>
        <taxon>Fabaceae</taxon>
        <taxon>Papilionoideae</taxon>
        <taxon>50 kb inversion clade</taxon>
        <taxon>NPAAA clade</taxon>
        <taxon>indigoferoid/millettioid clade</taxon>
        <taxon>Phaseoleae</taxon>
        <taxon>Vigna</taxon>
    </lineage>
</organism>
<dbReference type="AlphaFoldDB" id="A0A4D6KZ45"/>
<name>A0A4D6KZ45_VIGUN</name>
<proteinExistence type="predicted"/>
<evidence type="ECO:0000313" key="3">
    <source>
        <dbReference type="Proteomes" id="UP000501690"/>
    </source>
</evidence>
<gene>
    <name evidence="2" type="ORF">DEO72_LG1g2913</name>
</gene>
<accession>A0A4D6KZ45</accession>
<feature type="region of interest" description="Disordered" evidence="1">
    <location>
        <begin position="1"/>
        <end position="37"/>
    </location>
</feature>
<feature type="compositionally biased region" description="Basic and acidic residues" evidence="1">
    <location>
        <begin position="56"/>
        <end position="69"/>
    </location>
</feature>
<dbReference type="Proteomes" id="UP000501690">
    <property type="component" value="Linkage Group LG1"/>
</dbReference>
<keyword evidence="3" id="KW-1185">Reference proteome</keyword>
<reference evidence="2 3" key="1">
    <citation type="submission" date="2019-04" db="EMBL/GenBank/DDBJ databases">
        <title>An improved genome assembly and genetic linkage map for asparagus bean, Vigna unguiculata ssp. sesquipedialis.</title>
        <authorList>
            <person name="Xia Q."/>
            <person name="Zhang R."/>
            <person name="Dong Y."/>
        </authorList>
    </citation>
    <scope>NUCLEOTIDE SEQUENCE [LARGE SCALE GENOMIC DNA]</scope>
    <source>
        <tissue evidence="2">Leaf</tissue>
    </source>
</reference>
<feature type="compositionally biased region" description="Basic residues" evidence="1">
    <location>
        <begin position="8"/>
        <end position="26"/>
    </location>
</feature>
<protein>
    <submittedName>
        <fullName evidence="2">Uncharacterized protein</fullName>
    </submittedName>
</protein>
<dbReference type="EMBL" id="CP039345">
    <property type="protein sequence ID" value="QCD79274.1"/>
    <property type="molecule type" value="Genomic_DNA"/>
</dbReference>
<evidence type="ECO:0000256" key="1">
    <source>
        <dbReference type="SAM" id="MobiDB-lite"/>
    </source>
</evidence>
<feature type="region of interest" description="Disordered" evidence="1">
    <location>
        <begin position="53"/>
        <end position="85"/>
    </location>
</feature>
<sequence>MEVVVAGKRARGSKHGGGKPSRKRQKLKEQARCQRRQGAPVKMVLAAMASMNDDGNSDRLEASSDKIQRPDIGCPRARKKRGDKGFRFSEEDEIKAPILKTKF</sequence>